<accession>A0AAU9CW46</accession>
<organism evidence="1 2">
    <name type="scientific">Xylocopilactobacillus apis</name>
    <dbReference type="NCBI Taxonomy" id="2932183"/>
    <lineage>
        <taxon>Bacteria</taxon>
        <taxon>Bacillati</taxon>
        <taxon>Bacillota</taxon>
        <taxon>Bacilli</taxon>
        <taxon>Lactobacillales</taxon>
        <taxon>Lactobacillaceae</taxon>
        <taxon>Xylocopilactobacillus</taxon>
    </lineage>
</organism>
<evidence type="ECO:0000313" key="2">
    <source>
        <dbReference type="Proteomes" id="UP001321804"/>
    </source>
</evidence>
<proteinExistence type="predicted"/>
<reference evidence="1 2" key="1">
    <citation type="journal article" date="2023" name="Microbiol. Spectr.">
        <title>Symbiosis of Carpenter Bees with Uncharacterized Lactic Acid Bacteria Showing NAD Auxotrophy.</title>
        <authorList>
            <person name="Kawasaki S."/>
            <person name="Ozawa K."/>
            <person name="Mori T."/>
            <person name="Yamamoto A."/>
            <person name="Ito M."/>
            <person name="Ohkuma M."/>
            <person name="Sakamoto M."/>
            <person name="Matsutani M."/>
        </authorList>
    </citation>
    <scope>NUCLEOTIDE SEQUENCE [LARGE SCALE GENOMIC DNA]</scope>
    <source>
        <strain evidence="1 2">KimC2</strain>
    </source>
</reference>
<sequence length="59" mass="7034">MLVANKIMIDHGVGLINVALDKWEMWNQLISDFYRTNEMTEIKNWTYDYAIQGLSVRRK</sequence>
<dbReference type="Proteomes" id="UP001321804">
    <property type="component" value="Chromosome"/>
</dbReference>
<gene>
    <name evidence="1" type="ORF">KIMC2_00600</name>
</gene>
<dbReference type="KEGG" id="xak:KIMC2_00600"/>
<keyword evidence="2" id="KW-1185">Reference proteome</keyword>
<dbReference type="EMBL" id="AP026801">
    <property type="protein sequence ID" value="BDR55498.1"/>
    <property type="molecule type" value="Genomic_DNA"/>
</dbReference>
<dbReference type="AlphaFoldDB" id="A0AAU9CW46"/>
<evidence type="ECO:0000313" key="1">
    <source>
        <dbReference type="EMBL" id="BDR55498.1"/>
    </source>
</evidence>
<protein>
    <submittedName>
        <fullName evidence="1">Uncharacterized protein</fullName>
    </submittedName>
</protein>
<name>A0AAU9CW46_9LACO</name>